<gene>
    <name evidence="10" type="primary">lpxH</name>
    <name evidence="12" type="ORF">LE190_10680</name>
</gene>
<feature type="binding site" evidence="10">
    <location>
        <position position="56"/>
    </location>
    <ligand>
        <name>Mn(2+)</name>
        <dbReference type="ChEBI" id="CHEBI:29035"/>
        <label>1</label>
    </ligand>
</feature>
<feature type="binding site" evidence="10">
    <location>
        <position position="211"/>
    </location>
    <ligand>
        <name>Mn(2+)</name>
        <dbReference type="ChEBI" id="CHEBI:29035"/>
        <label>2</label>
    </ligand>
</feature>
<evidence type="ECO:0000256" key="7">
    <source>
        <dbReference type="ARBA" id="ARBA00023098"/>
    </source>
</evidence>
<evidence type="ECO:0000256" key="2">
    <source>
        <dbReference type="ARBA" id="ARBA00022516"/>
    </source>
</evidence>
<feature type="binding site" evidence="10">
    <location>
        <position position="95"/>
    </location>
    <ligand>
        <name>Mn(2+)</name>
        <dbReference type="ChEBI" id="CHEBI:29035"/>
        <label>2</label>
    </ligand>
</feature>
<comment type="function">
    <text evidence="10">Hydrolyzes the pyrophosphate bond of UDP-2,3-diacylglucosamine to yield 2,3-diacylglucosamine 1-phosphate (lipid X) and UMP by catalyzing the attack of water at the alpha-P atom. Involved in the biosynthesis of lipid A, a phosphorylated glycolipid that anchors the lipopolysaccharide to the outer membrane of the cell.</text>
</comment>
<comment type="catalytic activity">
    <reaction evidence="10">
        <text>UDP-2-N,3-O-bis[(3R)-3-hydroxytetradecanoyl]-alpha-D-glucosamine + H2O = 2-N,3-O-bis[(3R)-3-hydroxytetradecanoyl]-alpha-D-glucosaminyl 1-phosphate + UMP + 2 H(+)</text>
        <dbReference type="Rhea" id="RHEA:25213"/>
        <dbReference type="ChEBI" id="CHEBI:15377"/>
        <dbReference type="ChEBI" id="CHEBI:15378"/>
        <dbReference type="ChEBI" id="CHEBI:57865"/>
        <dbReference type="ChEBI" id="CHEBI:57957"/>
        <dbReference type="ChEBI" id="CHEBI:78847"/>
        <dbReference type="EC" id="3.6.1.54"/>
    </reaction>
</comment>
<dbReference type="HAMAP" id="MF_00575">
    <property type="entry name" value="LpxH"/>
    <property type="match status" value="1"/>
</dbReference>
<feature type="binding site" evidence="10">
    <location>
        <position position="138"/>
    </location>
    <ligand>
        <name>substrate</name>
    </ligand>
</feature>
<accession>A0ABS7YCX5</accession>
<dbReference type="EC" id="3.6.1.54" evidence="10"/>
<evidence type="ECO:0000259" key="11">
    <source>
        <dbReference type="Pfam" id="PF00149"/>
    </source>
</evidence>
<keyword evidence="3 10" id="KW-0997">Cell inner membrane</keyword>
<feature type="domain" description="Calcineurin-like phosphoesterase" evidence="11">
    <location>
        <begin position="19"/>
        <end position="215"/>
    </location>
</feature>
<feature type="binding site" evidence="10">
    <location>
        <position position="183"/>
    </location>
    <ligand>
        <name>substrate</name>
    </ligand>
</feature>
<feature type="binding site" evidence="10">
    <location>
        <position position="56"/>
    </location>
    <ligand>
        <name>Mn(2+)</name>
        <dbReference type="ChEBI" id="CHEBI:29035"/>
        <label>2</label>
    </ligand>
</feature>
<dbReference type="EMBL" id="JAHYBX010000003">
    <property type="protein sequence ID" value="MCA1856384.1"/>
    <property type="molecule type" value="Genomic_DNA"/>
</dbReference>
<keyword evidence="2 10" id="KW-0444">Lipid biosynthesis</keyword>
<feature type="binding site" evidence="10">
    <location>
        <begin position="95"/>
        <end position="96"/>
    </location>
    <ligand>
        <name>substrate</name>
    </ligand>
</feature>
<organism evidence="12 13">
    <name type="scientific">Massilia hydrophila</name>
    <dbReference type="NCBI Taxonomy" id="3044279"/>
    <lineage>
        <taxon>Bacteria</taxon>
        <taxon>Pseudomonadati</taxon>
        <taxon>Pseudomonadota</taxon>
        <taxon>Betaproteobacteria</taxon>
        <taxon>Burkholderiales</taxon>
        <taxon>Oxalobacteraceae</taxon>
        <taxon>Telluria group</taxon>
        <taxon>Massilia</taxon>
    </lineage>
</organism>
<feature type="binding site" evidence="10">
    <location>
        <position position="176"/>
    </location>
    <ligand>
        <name>substrate</name>
    </ligand>
</feature>
<dbReference type="InterPro" id="IPR004843">
    <property type="entry name" value="Calcineurin-like_PHP"/>
</dbReference>
<comment type="subcellular location">
    <subcellularLocation>
        <location evidence="10">Cell inner membrane</location>
        <topology evidence="10">Peripheral membrane protein</topology>
        <orientation evidence="10">Cytoplasmic side</orientation>
    </subcellularLocation>
</comment>
<feature type="binding site" evidence="10">
    <location>
        <position position="130"/>
    </location>
    <ligand>
        <name>Mn(2+)</name>
        <dbReference type="ChEBI" id="CHEBI:29035"/>
        <label>2</label>
    </ligand>
</feature>
<dbReference type="Pfam" id="PF00149">
    <property type="entry name" value="Metallophos"/>
    <property type="match status" value="1"/>
</dbReference>
<evidence type="ECO:0000256" key="9">
    <source>
        <dbReference type="ARBA" id="ARBA00023211"/>
    </source>
</evidence>
<dbReference type="Proteomes" id="UP001198602">
    <property type="component" value="Unassembled WGS sequence"/>
</dbReference>
<keyword evidence="6 10" id="KW-0378">Hydrolase</keyword>
<comment type="similarity">
    <text evidence="10">Belongs to the LpxH family.</text>
</comment>
<keyword evidence="7 10" id="KW-0443">Lipid metabolism</keyword>
<dbReference type="NCBIfam" id="NF003743">
    <property type="entry name" value="PRK05340.1"/>
    <property type="match status" value="1"/>
</dbReference>
<evidence type="ECO:0000313" key="12">
    <source>
        <dbReference type="EMBL" id="MCA1856384.1"/>
    </source>
</evidence>
<evidence type="ECO:0000256" key="5">
    <source>
        <dbReference type="ARBA" id="ARBA00022723"/>
    </source>
</evidence>
<evidence type="ECO:0000256" key="8">
    <source>
        <dbReference type="ARBA" id="ARBA00023136"/>
    </source>
</evidence>
<dbReference type="GO" id="GO:0016787">
    <property type="term" value="F:hydrolase activity"/>
    <property type="evidence" value="ECO:0007669"/>
    <property type="project" value="UniProtKB-KW"/>
</dbReference>
<keyword evidence="4 10" id="KW-0441">Lipid A biosynthesis</keyword>
<evidence type="ECO:0000256" key="1">
    <source>
        <dbReference type="ARBA" id="ARBA00022475"/>
    </source>
</evidence>
<dbReference type="PANTHER" id="PTHR34990:SF1">
    <property type="entry name" value="UDP-2,3-DIACYLGLUCOSAMINE HYDROLASE"/>
    <property type="match status" value="1"/>
</dbReference>
<dbReference type="SUPFAM" id="SSF56300">
    <property type="entry name" value="Metallo-dependent phosphatases"/>
    <property type="match status" value="1"/>
</dbReference>
<dbReference type="InterPro" id="IPR043461">
    <property type="entry name" value="LpxH-like"/>
</dbReference>
<proteinExistence type="inferred from homology"/>
<dbReference type="InterPro" id="IPR029052">
    <property type="entry name" value="Metallo-depent_PP-like"/>
</dbReference>
<evidence type="ECO:0000313" key="13">
    <source>
        <dbReference type="Proteomes" id="UP001198602"/>
    </source>
</evidence>
<feature type="binding site" evidence="10">
    <location>
        <position position="211"/>
    </location>
    <ligand>
        <name>substrate</name>
    </ligand>
</feature>
<feature type="binding site" evidence="10">
    <location>
        <position position="23"/>
    </location>
    <ligand>
        <name>Mn(2+)</name>
        <dbReference type="ChEBI" id="CHEBI:29035"/>
        <label>1</label>
    </ligand>
</feature>
<dbReference type="Gene3D" id="3.60.21.10">
    <property type="match status" value="1"/>
</dbReference>
<dbReference type="InterPro" id="IPR010138">
    <property type="entry name" value="UDP-diacylglucosamine_Hdrlase"/>
</dbReference>
<evidence type="ECO:0000256" key="3">
    <source>
        <dbReference type="ARBA" id="ARBA00022519"/>
    </source>
</evidence>
<feature type="binding site" evidence="10">
    <location>
        <position position="180"/>
    </location>
    <ligand>
        <name>substrate</name>
    </ligand>
</feature>
<dbReference type="NCBIfam" id="TIGR01854">
    <property type="entry name" value="lipid_A_lpxH"/>
    <property type="match status" value="1"/>
</dbReference>
<feature type="binding site" evidence="10">
    <location>
        <position position="213"/>
    </location>
    <ligand>
        <name>Mn(2+)</name>
        <dbReference type="ChEBI" id="CHEBI:29035"/>
        <label>1</label>
    </ligand>
</feature>
<dbReference type="RefSeq" id="WP_225238672.1">
    <property type="nucleotide sequence ID" value="NZ_JAHYBX010000003.1"/>
</dbReference>
<name>A0ABS7YCX5_9BURK</name>
<keyword evidence="13" id="KW-1185">Reference proteome</keyword>
<comment type="pathway">
    <text evidence="10">Glycolipid biosynthesis; lipid IV(A) biosynthesis; lipid IV(A) from (3R)-3-hydroxytetradecanoyl-[acyl-carrier-protein] and UDP-N-acetyl-alpha-D-glucosamine: step 4/6.</text>
</comment>
<dbReference type="CDD" id="cd07398">
    <property type="entry name" value="MPP_YbbF-LpxH"/>
    <property type="match status" value="1"/>
</dbReference>
<evidence type="ECO:0000256" key="4">
    <source>
        <dbReference type="ARBA" id="ARBA00022556"/>
    </source>
</evidence>
<comment type="caution">
    <text evidence="12">The sequence shown here is derived from an EMBL/GenBank/DDBJ whole genome shotgun (WGS) entry which is preliminary data.</text>
</comment>
<keyword evidence="9 10" id="KW-0464">Manganese</keyword>
<keyword evidence="5 10" id="KW-0479">Metal-binding</keyword>
<dbReference type="PANTHER" id="PTHR34990">
    <property type="entry name" value="UDP-2,3-DIACYLGLUCOSAMINE HYDROLASE-RELATED"/>
    <property type="match status" value="1"/>
</dbReference>
<reference evidence="12 13" key="1">
    <citation type="submission" date="2021-07" db="EMBL/GenBank/DDBJ databases">
        <title>Characterization of Violacein-producing bacteria and related species.</title>
        <authorList>
            <person name="Wilson H.S."/>
            <person name="De Leon M.E."/>
        </authorList>
    </citation>
    <scope>NUCLEOTIDE SEQUENCE [LARGE SCALE GENOMIC DNA]</scope>
    <source>
        <strain evidence="12 13">HSC-2F05</strain>
    </source>
</reference>
<sequence length="257" mass="28011">MPAVRRGDPASPPQRTFALFVSDLHLQAAHPRTADAFLRFLAVHAVHAERLYLLGDIFEYWAGDDDLAEPFHQQVIGAIRAVAEGGTAVYWLAGNRDFLVGPGFAEAAGLQLLEEPHVISAGGRRIALVHGDAQCTADHAYLAFRTQVRDPAWQRQFLAMPLAQRKAIIAGLREGSREAQAGKAYEIMDVAPAAVEALFAGTGASVIIHGHTHRPALHDTQGRLRYVLPDWELDTEPRRGGWIALAADGTLTRHDLA</sequence>
<keyword evidence="1 10" id="KW-1003">Cell membrane</keyword>
<evidence type="ECO:0000256" key="10">
    <source>
        <dbReference type="HAMAP-Rule" id="MF_00575"/>
    </source>
</evidence>
<protein>
    <recommendedName>
        <fullName evidence="10">UDP-2,3-diacylglucosamine hydrolase</fullName>
        <ecNumber evidence="10">3.6.1.54</ecNumber>
    </recommendedName>
    <alternativeName>
        <fullName evidence="10">UDP-2,3-diacylglucosamine diphosphatase</fullName>
    </alternativeName>
</protein>
<comment type="cofactor">
    <cofactor evidence="10">
        <name>Mn(2+)</name>
        <dbReference type="ChEBI" id="CHEBI:29035"/>
    </cofactor>
    <text evidence="10">Binds 2 Mn(2+) ions per subunit in a binuclear metal center.</text>
</comment>
<keyword evidence="8 10" id="KW-0472">Membrane</keyword>
<evidence type="ECO:0000256" key="6">
    <source>
        <dbReference type="ARBA" id="ARBA00022801"/>
    </source>
</evidence>
<feature type="binding site" evidence="10">
    <location>
        <position position="25"/>
    </location>
    <ligand>
        <name>Mn(2+)</name>
        <dbReference type="ChEBI" id="CHEBI:29035"/>
        <label>1</label>
    </ligand>
</feature>